<evidence type="ECO:0000313" key="3">
    <source>
        <dbReference type="WBParaSite" id="TMUE_1000004602.1"/>
    </source>
</evidence>
<evidence type="ECO:0000313" key="2">
    <source>
        <dbReference type="Proteomes" id="UP000046395"/>
    </source>
</evidence>
<proteinExistence type="predicted"/>
<name>A0A5S6QCE8_TRIMR</name>
<protein>
    <submittedName>
        <fullName evidence="3">Uncharacterized protein</fullName>
    </submittedName>
</protein>
<sequence>MMNQKNLIAPEPPDKRSKRLEWTTAAVGLKRLKLGTFAHFWEKLGEDKRFDDGKIPERSQTLQALTECSENRKEAPSRSNPAAWSARRQHDCRIAISPLNKPACLSLKQSNMYDHGEASQRADRQRTVREGATAGRRARQLRWAPNGGQPNAKQRTVDVPSRSRALYATFKSRTAAGKSGTNGNLANEHSVRPTAAASFARRTYTIGKIAAHLLKLSEALLTTMARMERL</sequence>
<feature type="region of interest" description="Disordered" evidence="1">
    <location>
        <begin position="115"/>
        <end position="137"/>
    </location>
</feature>
<feature type="compositionally biased region" description="Basic and acidic residues" evidence="1">
    <location>
        <begin position="115"/>
        <end position="129"/>
    </location>
</feature>
<dbReference type="Proteomes" id="UP000046395">
    <property type="component" value="Unassembled WGS sequence"/>
</dbReference>
<organism evidence="2 3">
    <name type="scientific">Trichuris muris</name>
    <name type="common">Mouse whipworm</name>
    <dbReference type="NCBI Taxonomy" id="70415"/>
    <lineage>
        <taxon>Eukaryota</taxon>
        <taxon>Metazoa</taxon>
        <taxon>Ecdysozoa</taxon>
        <taxon>Nematoda</taxon>
        <taxon>Enoplea</taxon>
        <taxon>Dorylaimia</taxon>
        <taxon>Trichinellida</taxon>
        <taxon>Trichuridae</taxon>
        <taxon>Trichuris</taxon>
    </lineage>
</organism>
<dbReference type="AlphaFoldDB" id="A0A5S6QCE8"/>
<dbReference type="WBParaSite" id="TMUE_1000004602.1">
    <property type="protein sequence ID" value="TMUE_1000004602.1"/>
    <property type="gene ID" value="WBGene00299027"/>
</dbReference>
<reference evidence="3" key="1">
    <citation type="submission" date="2019-12" db="UniProtKB">
        <authorList>
            <consortium name="WormBaseParasite"/>
        </authorList>
    </citation>
    <scope>IDENTIFICATION</scope>
</reference>
<evidence type="ECO:0000256" key="1">
    <source>
        <dbReference type="SAM" id="MobiDB-lite"/>
    </source>
</evidence>
<accession>A0A5S6QCE8</accession>
<keyword evidence="2" id="KW-1185">Reference proteome</keyword>